<dbReference type="Proteomes" id="UP000177419">
    <property type="component" value="Unassembled WGS sequence"/>
</dbReference>
<evidence type="ECO:0000256" key="1">
    <source>
        <dbReference type="SAM" id="MobiDB-lite"/>
    </source>
</evidence>
<reference evidence="3 4" key="1">
    <citation type="journal article" date="2016" name="Nat. Commun.">
        <title>Thousands of microbial genomes shed light on interconnected biogeochemical processes in an aquifer system.</title>
        <authorList>
            <person name="Anantharaman K."/>
            <person name="Brown C.T."/>
            <person name="Hug L.A."/>
            <person name="Sharon I."/>
            <person name="Castelle C.J."/>
            <person name="Probst A.J."/>
            <person name="Thomas B.C."/>
            <person name="Singh A."/>
            <person name="Wilkins M.J."/>
            <person name="Karaoz U."/>
            <person name="Brodie E.L."/>
            <person name="Williams K.H."/>
            <person name="Hubbard S.S."/>
            <person name="Banfield J.F."/>
        </authorList>
    </citation>
    <scope>NUCLEOTIDE SEQUENCE [LARGE SCALE GENOMIC DNA]</scope>
</reference>
<dbReference type="STRING" id="1802669.A2746_02010"/>
<feature type="region of interest" description="Disordered" evidence="1">
    <location>
        <begin position="166"/>
        <end position="193"/>
    </location>
</feature>
<accession>A0A1F8EZN4</accession>
<evidence type="ECO:0000313" key="4">
    <source>
        <dbReference type="Proteomes" id="UP000177419"/>
    </source>
</evidence>
<sequence length="193" mass="20607">MRIDVPVNVKVNNTMQGDWISHPWKVTLTISFWFAVAALIVSLVFAGDEYGRAAALVGVVEIVATILVLVFGIGAIKEQPTALAKFGGLVLLLALIAVLVYGGWLLQGMLTPVSSAVMEQTIPAPLVTIQPQSTQATNSVPPKIEVEHSVHGSVSVQVRDTTPVVAETPPQEIPPPEDLCDPGGEKARAWGWR</sequence>
<proteinExistence type="predicted"/>
<evidence type="ECO:0000256" key="2">
    <source>
        <dbReference type="SAM" id="Phobius"/>
    </source>
</evidence>
<feature type="transmembrane region" description="Helical" evidence="2">
    <location>
        <begin position="53"/>
        <end position="76"/>
    </location>
</feature>
<keyword evidence="2" id="KW-1133">Transmembrane helix</keyword>
<gene>
    <name evidence="3" type="ORF">A2746_02010</name>
</gene>
<organism evidence="3 4">
    <name type="scientific">Candidatus Yanofskybacteria bacterium RIFCSPHIGHO2_01_FULL_44_22</name>
    <dbReference type="NCBI Taxonomy" id="1802669"/>
    <lineage>
        <taxon>Bacteria</taxon>
        <taxon>Candidatus Yanofskyibacteriota</taxon>
    </lineage>
</organism>
<feature type="compositionally biased region" description="Basic and acidic residues" evidence="1">
    <location>
        <begin position="183"/>
        <end position="193"/>
    </location>
</feature>
<protein>
    <submittedName>
        <fullName evidence="3">Uncharacterized protein</fullName>
    </submittedName>
</protein>
<dbReference type="AlphaFoldDB" id="A0A1F8EZN4"/>
<feature type="transmembrane region" description="Helical" evidence="2">
    <location>
        <begin position="26"/>
        <end position="46"/>
    </location>
</feature>
<keyword evidence="2" id="KW-0812">Transmembrane</keyword>
<name>A0A1F8EZN4_9BACT</name>
<keyword evidence="2" id="KW-0472">Membrane</keyword>
<comment type="caution">
    <text evidence="3">The sequence shown here is derived from an EMBL/GenBank/DDBJ whole genome shotgun (WGS) entry which is preliminary data.</text>
</comment>
<feature type="transmembrane region" description="Helical" evidence="2">
    <location>
        <begin position="82"/>
        <end position="106"/>
    </location>
</feature>
<evidence type="ECO:0000313" key="3">
    <source>
        <dbReference type="EMBL" id="OGN05800.1"/>
    </source>
</evidence>
<dbReference type="EMBL" id="MGJJ01000006">
    <property type="protein sequence ID" value="OGN05800.1"/>
    <property type="molecule type" value="Genomic_DNA"/>
</dbReference>